<dbReference type="GeneID" id="92510861"/>
<comment type="caution">
    <text evidence="1">The sequence shown here is derived from an EMBL/GenBank/DDBJ whole genome shotgun (WGS) entry which is preliminary data.</text>
</comment>
<gene>
    <name evidence="1" type="ORF">LSCM1_00707</name>
</gene>
<keyword evidence="2" id="KW-1185">Reference proteome</keyword>
<name>A0A836FKY4_9TRYP</name>
<dbReference type="AlphaFoldDB" id="A0A836FKY4"/>
<evidence type="ECO:0000313" key="1">
    <source>
        <dbReference type="EMBL" id="KAG5464517.1"/>
    </source>
</evidence>
<dbReference type="KEGG" id="lmat:92510861"/>
<dbReference type="EMBL" id="JAFEUZ010000036">
    <property type="protein sequence ID" value="KAG5464517.1"/>
    <property type="molecule type" value="Genomic_DNA"/>
</dbReference>
<accession>A0A836FKY4</accession>
<evidence type="ECO:0000313" key="2">
    <source>
        <dbReference type="Proteomes" id="UP000673552"/>
    </source>
</evidence>
<dbReference type="RefSeq" id="XP_067174454.1">
    <property type="nucleotide sequence ID" value="XM_067318349.1"/>
</dbReference>
<dbReference type="CDD" id="cd23713">
    <property type="entry name" value="RESC19"/>
    <property type="match status" value="1"/>
</dbReference>
<proteinExistence type="predicted"/>
<organism evidence="1 2">
    <name type="scientific">Leishmania martiniquensis</name>
    <dbReference type="NCBI Taxonomy" id="1580590"/>
    <lineage>
        <taxon>Eukaryota</taxon>
        <taxon>Discoba</taxon>
        <taxon>Euglenozoa</taxon>
        <taxon>Kinetoplastea</taxon>
        <taxon>Metakinetoplastina</taxon>
        <taxon>Trypanosomatida</taxon>
        <taxon>Trypanosomatidae</taxon>
        <taxon>Leishmaniinae</taxon>
        <taxon>Leishmania</taxon>
    </lineage>
</organism>
<sequence length="186" mass="20797">MRRGAVLFLGVERPLTPGSVLQTVRSDPGMTAAYYANRYFGEGNAMQLNHLLWGVLKRNGKVDIDRADGRDAAPRWYPLFSNPRRHRVRHHNADEEDLSLLQNAQPAASAPETSADTLASVCRPSATELESAIVRLVQAVPGKDIHYYIMELPVQYQRSAPSAFRRLREAGVLERAATPVGTYVWR</sequence>
<protein>
    <submittedName>
        <fullName evidence="1">Uncharacterized protein</fullName>
    </submittedName>
</protein>
<dbReference type="Proteomes" id="UP000673552">
    <property type="component" value="Chromosome 36"/>
</dbReference>
<reference evidence="1 2" key="1">
    <citation type="submission" date="2021-03" db="EMBL/GenBank/DDBJ databases">
        <title>Leishmania (Mundinia) martiniquensis Genome sequencing and assembly.</title>
        <authorList>
            <person name="Almutairi H."/>
            <person name="Gatherer D."/>
        </authorList>
    </citation>
    <scope>NUCLEOTIDE SEQUENCE [LARGE SCALE GENOMIC DNA]</scope>
    <source>
        <strain evidence="1">LSCM1</strain>
    </source>
</reference>
<dbReference type="OrthoDB" id="277304at2759"/>